<keyword evidence="1" id="KW-0732">Signal</keyword>
<dbReference type="Proteomes" id="UP001642501">
    <property type="component" value="Unassembled WGS sequence"/>
</dbReference>
<evidence type="ECO:0000259" key="2">
    <source>
        <dbReference type="Pfam" id="PF25484"/>
    </source>
</evidence>
<organism evidence="3 4">
    <name type="scientific">Sporothrix epigloea</name>
    <dbReference type="NCBI Taxonomy" id="1892477"/>
    <lineage>
        <taxon>Eukaryota</taxon>
        <taxon>Fungi</taxon>
        <taxon>Dikarya</taxon>
        <taxon>Ascomycota</taxon>
        <taxon>Pezizomycotina</taxon>
        <taxon>Sordariomycetes</taxon>
        <taxon>Sordariomycetidae</taxon>
        <taxon>Ophiostomatales</taxon>
        <taxon>Ophiostomataceae</taxon>
        <taxon>Sporothrix</taxon>
    </lineage>
</organism>
<dbReference type="Pfam" id="PF25484">
    <property type="entry name" value="DUF7907"/>
    <property type="match status" value="1"/>
</dbReference>
<evidence type="ECO:0000256" key="1">
    <source>
        <dbReference type="SAM" id="SignalP"/>
    </source>
</evidence>
<feature type="chain" id="PRO_5045706785" description="DUF7907 domain-containing protein" evidence="1">
    <location>
        <begin position="20"/>
        <end position="255"/>
    </location>
</feature>
<sequence length="255" mass="27218">MLNNLSLFLALSASALVSASPIANISTKVSSPPESSTSQGFRLVARTTDPFSSLSEAVEGTVLEALHVGSSDRIPILQKPDAQNPGRVFYFDRPPQNEHLSLLTDSSASIGGRSGPVVSYGFSVQPPTDSTHENDNEQNVLLQVGGASRSTPVSLATILIPSRGIFLLNDQGYGTFMACNRSIPYYNQETMITVEYFYASDSSTDADDKFMVPEACVPIRLVPICADLPALPPGSPASHEYVHPASCYINMSGSL</sequence>
<name>A0ABP0DMP2_9PEZI</name>
<reference evidence="3 4" key="1">
    <citation type="submission" date="2024-01" db="EMBL/GenBank/DDBJ databases">
        <authorList>
            <person name="Allen C."/>
            <person name="Tagirdzhanova G."/>
        </authorList>
    </citation>
    <scope>NUCLEOTIDE SEQUENCE [LARGE SCALE GENOMIC DNA]</scope>
    <source>
        <strain evidence="3 4">CBS 573.63</strain>
    </source>
</reference>
<feature type="domain" description="DUF7907" evidence="2">
    <location>
        <begin position="38"/>
        <end position="225"/>
    </location>
</feature>
<dbReference type="EMBL" id="CAWUOM010000059">
    <property type="protein sequence ID" value="CAK7269467.1"/>
    <property type="molecule type" value="Genomic_DNA"/>
</dbReference>
<gene>
    <name evidence="3" type="ORF">SEPCBS57363_003617</name>
</gene>
<accession>A0ABP0DMP2</accession>
<protein>
    <recommendedName>
        <fullName evidence="2">DUF7907 domain-containing protein</fullName>
    </recommendedName>
</protein>
<proteinExistence type="predicted"/>
<evidence type="ECO:0000313" key="3">
    <source>
        <dbReference type="EMBL" id="CAK7269467.1"/>
    </source>
</evidence>
<evidence type="ECO:0000313" key="4">
    <source>
        <dbReference type="Proteomes" id="UP001642501"/>
    </source>
</evidence>
<dbReference type="InterPro" id="IPR057229">
    <property type="entry name" value="DUF7907"/>
</dbReference>
<comment type="caution">
    <text evidence="3">The sequence shown here is derived from an EMBL/GenBank/DDBJ whole genome shotgun (WGS) entry which is preliminary data.</text>
</comment>
<feature type="signal peptide" evidence="1">
    <location>
        <begin position="1"/>
        <end position="19"/>
    </location>
</feature>
<keyword evidence="4" id="KW-1185">Reference proteome</keyword>